<keyword evidence="3" id="KW-1185">Reference proteome</keyword>
<feature type="region of interest" description="Disordered" evidence="1">
    <location>
        <begin position="559"/>
        <end position="644"/>
    </location>
</feature>
<feature type="compositionally biased region" description="Pro residues" evidence="1">
    <location>
        <begin position="697"/>
        <end position="708"/>
    </location>
</feature>
<evidence type="ECO:0008006" key="4">
    <source>
        <dbReference type="Google" id="ProtNLM"/>
    </source>
</evidence>
<name>A0AAV9PWK4_9PEZI</name>
<sequence length="824" mass="90575">MVVLTCDLGLHGHHLFAVNISEEFNPPSRTTQTTRRRSRILLWTPLLSTTKLFVRHNAKYLVLGTHTATGDDGHHEWLLQRFDLVTSKPLTREPLQLRKFYGAEIGSTVCFTIHEGMFYALTNQTSFESEEVDWTSYYHFISFPIDELNPDIKIRMIWRRQHLEGPINDAWADIGFQVDCRSGELLVVECRKEWVDGGSRSIRTYYSQPFERAEYVDIDDGTRMRAPPDDPLSRTLDEKSRSSYERAHVRIARYVHSEFQRGADGDDENGNGNGHGNRNVKEYIRAKTKWNGYDFNKQCFVDLVSEEVRDEGSWKARERVRVRVVSRHEVSPLVVDEGAGADSGASVSASASTNATAAAAGGSMASVKKKEKERYMMVRPRVKNEKGIELRDGEEKYSSSSIFLWPRDTPGEDVDVDGQVLRDRGLDDILCPGGRAGEVKAVLGDEGIVYLAGPPAEASRAGERALVFFCFDPTFGFDGMRRVDGTMAVARTKEGEEDQQGEGEGDEVTGPAVSRSHGQRKRKTETEIGSCPGSGQLNTMRHQDQGGLVDCRTTWTPLKAESESGSESCDANTGRGLTGESLQHRHQHQTAGMWSNEDKVEPRAAEAQARTRTRTRTRLDAGSSSSSSSSSSSGSGFGSASASEHLTPQNSYMSLDIGGLQARQGQGPALYLGISTPTPTQATTPATMLEKTTMSWPPSPPLLLPPPLQSAIPALIPDARPSPPLPLPPSSQGAMLIPDALPPPPPRPRPRPRPGPETTERQQRLGTLSSPDGGGDGDGDTTGVSVRASAQDDSAKTNPKPKPKQLTYREKAPYISIGRGYWLR</sequence>
<evidence type="ECO:0000256" key="1">
    <source>
        <dbReference type="SAM" id="MobiDB-lite"/>
    </source>
</evidence>
<dbReference type="EMBL" id="JAXLQG010000021">
    <property type="protein sequence ID" value="KAK5529720.1"/>
    <property type="molecule type" value="Genomic_DNA"/>
</dbReference>
<evidence type="ECO:0000313" key="2">
    <source>
        <dbReference type="EMBL" id="KAK5529720.1"/>
    </source>
</evidence>
<proteinExistence type="predicted"/>
<comment type="caution">
    <text evidence="2">The sequence shown here is derived from an EMBL/GenBank/DDBJ whole genome shotgun (WGS) entry which is preliminary data.</text>
</comment>
<reference evidence="2 3" key="1">
    <citation type="submission" date="2023-06" db="EMBL/GenBank/DDBJ databases">
        <title>Black Yeasts Isolated from many extreme environments.</title>
        <authorList>
            <person name="Coleine C."/>
            <person name="Stajich J.E."/>
            <person name="Selbmann L."/>
        </authorList>
    </citation>
    <scope>NUCLEOTIDE SEQUENCE [LARGE SCALE GENOMIC DNA]</scope>
    <source>
        <strain evidence="2 3">CCFEE 5887</strain>
    </source>
</reference>
<accession>A0AAV9PWK4</accession>
<feature type="compositionally biased region" description="Pro residues" evidence="1">
    <location>
        <begin position="720"/>
        <end position="729"/>
    </location>
</feature>
<protein>
    <recommendedName>
        <fullName evidence="4">F-box domain-containing protein</fullName>
    </recommendedName>
</protein>
<evidence type="ECO:0000313" key="3">
    <source>
        <dbReference type="Proteomes" id="UP001345827"/>
    </source>
</evidence>
<dbReference type="Proteomes" id="UP001345827">
    <property type="component" value="Unassembled WGS sequence"/>
</dbReference>
<feature type="compositionally biased region" description="Low complexity" evidence="1">
    <location>
        <begin position="621"/>
        <end position="643"/>
    </location>
</feature>
<feature type="region of interest" description="Disordered" evidence="1">
    <location>
        <begin position="492"/>
        <end position="542"/>
    </location>
</feature>
<feature type="compositionally biased region" description="Acidic residues" evidence="1">
    <location>
        <begin position="495"/>
        <end position="507"/>
    </location>
</feature>
<organism evidence="2 3">
    <name type="scientific">Vermiconidia calcicola</name>
    <dbReference type="NCBI Taxonomy" id="1690605"/>
    <lineage>
        <taxon>Eukaryota</taxon>
        <taxon>Fungi</taxon>
        <taxon>Dikarya</taxon>
        <taxon>Ascomycota</taxon>
        <taxon>Pezizomycotina</taxon>
        <taxon>Dothideomycetes</taxon>
        <taxon>Dothideomycetidae</taxon>
        <taxon>Mycosphaerellales</taxon>
        <taxon>Extremaceae</taxon>
        <taxon>Vermiconidia</taxon>
    </lineage>
</organism>
<dbReference type="AlphaFoldDB" id="A0AAV9PWK4"/>
<gene>
    <name evidence="2" type="ORF">LTR25_009499</name>
</gene>
<feature type="region of interest" description="Disordered" evidence="1">
    <location>
        <begin position="692"/>
        <end position="824"/>
    </location>
</feature>